<dbReference type="STRING" id="1121316.SAMN02745207_02164"/>
<evidence type="ECO:0000313" key="3">
    <source>
        <dbReference type="Proteomes" id="UP000184447"/>
    </source>
</evidence>
<reference evidence="2 3" key="1">
    <citation type="submission" date="2016-11" db="EMBL/GenBank/DDBJ databases">
        <authorList>
            <person name="Jaros S."/>
            <person name="Januszkiewicz K."/>
            <person name="Wedrychowicz H."/>
        </authorList>
    </citation>
    <scope>NUCLEOTIDE SEQUENCE [LARGE SCALE GENOMIC DNA]</scope>
    <source>
        <strain evidence="2 3">DSM 8605</strain>
    </source>
</reference>
<dbReference type="Pfam" id="PF11188">
    <property type="entry name" value="DUF2975"/>
    <property type="match status" value="1"/>
</dbReference>
<dbReference type="AlphaFoldDB" id="A0A1M5V8L7"/>
<feature type="transmembrane region" description="Helical" evidence="1">
    <location>
        <begin position="48"/>
        <end position="67"/>
    </location>
</feature>
<feature type="transmembrane region" description="Helical" evidence="1">
    <location>
        <begin position="88"/>
        <end position="107"/>
    </location>
</feature>
<dbReference type="OrthoDB" id="9791568at2"/>
<dbReference type="InterPro" id="IPR021354">
    <property type="entry name" value="DUF2975"/>
</dbReference>
<name>A0A1M5V8L7_9CLOT</name>
<feature type="transmembrane region" description="Helical" evidence="1">
    <location>
        <begin position="131"/>
        <end position="148"/>
    </location>
</feature>
<protein>
    <recommendedName>
        <fullName evidence="4">DUF2975 domain-containing protein</fullName>
    </recommendedName>
</protein>
<organism evidence="2 3">
    <name type="scientific">Clostridium grantii DSM 8605</name>
    <dbReference type="NCBI Taxonomy" id="1121316"/>
    <lineage>
        <taxon>Bacteria</taxon>
        <taxon>Bacillati</taxon>
        <taxon>Bacillota</taxon>
        <taxon>Clostridia</taxon>
        <taxon>Eubacteriales</taxon>
        <taxon>Clostridiaceae</taxon>
        <taxon>Clostridium</taxon>
    </lineage>
</organism>
<evidence type="ECO:0008006" key="4">
    <source>
        <dbReference type="Google" id="ProtNLM"/>
    </source>
</evidence>
<proteinExistence type="predicted"/>
<gene>
    <name evidence="2" type="ORF">SAMN02745207_02164</name>
</gene>
<evidence type="ECO:0000313" key="2">
    <source>
        <dbReference type="EMBL" id="SHH71434.1"/>
    </source>
</evidence>
<feature type="transmembrane region" description="Helical" evidence="1">
    <location>
        <begin position="12"/>
        <end position="36"/>
    </location>
</feature>
<evidence type="ECO:0000256" key="1">
    <source>
        <dbReference type="SAM" id="Phobius"/>
    </source>
</evidence>
<dbReference type="Proteomes" id="UP000184447">
    <property type="component" value="Unassembled WGS sequence"/>
</dbReference>
<keyword evidence="1" id="KW-1133">Transmembrane helix</keyword>
<sequence length="162" mass="18503">MKYYGQMSLSSVLRILLDLLMVGGLILWVITFVKFILDTGHINLSLTITYSLFVIGGISSLAILYYLRKIVGTLIKVTPFVSDNVRSLERISVCCFIITTSYIINFFCNKQYKDFDIISYDFTGIHTDFEALIFFFAGCFILILSKVFQQAVQVKEENDLTI</sequence>
<dbReference type="RefSeq" id="WP_073338440.1">
    <property type="nucleotide sequence ID" value="NZ_FQXM01000010.1"/>
</dbReference>
<keyword evidence="1" id="KW-0812">Transmembrane</keyword>
<accession>A0A1M5V8L7</accession>
<keyword evidence="1" id="KW-0472">Membrane</keyword>
<dbReference type="EMBL" id="FQXM01000010">
    <property type="protein sequence ID" value="SHH71434.1"/>
    <property type="molecule type" value="Genomic_DNA"/>
</dbReference>
<keyword evidence="3" id="KW-1185">Reference proteome</keyword>